<evidence type="ECO:0000313" key="2">
    <source>
        <dbReference type="Proteomes" id="UP000184357"/>
    </source>
</evidence>
<organism evidence="1 2">
    <name type="scientific">Halobaculum gomorrense</name>
    <dbReference type="NCBI Taxonomy" id="43928"/>
    <lineage>
        <taxon>Archaea</taxon>
        <taxon>Methanobacteriati</taxon>
        <taxon>Methanobacteriota</taxon>
        <taxon>Stenosarchaea group</taxon>
        <taxon>Halobacteria</taxon>
        <taxon>Halobacteriales</taxon>
        <taxon>Haloferacaceae</taxon>
        <taxon>Halobaculum</taxon>
    </lineage>
</organism>
<accession>A0A1M5TH55</accession>
<dbReference type="AlphaFoldDB" id="A0A1M5TH55"/>
<dbReference type="EMBL" id="FQWV01000008">
    <property type="protein sequence ID" value="SHH50087.1"/>
    <property type="molecule type" value="Genomic_DNA"/>
</dbReference>
<dbReference type="Proteomes" id="UP000184357">
    <property type="component" value="Unassembled WGS sequence"/>
</dbReference>
<dbReference type="PROSITE" id="PS51257">
    <property type="entry name" value="PROKAR_LIPOPROTEIN"/>
    <property type="match status" value="1"/>
</dbReference>
<sequence length="143" mass="15164">MNRRATLAVLAMSVLVAGCFGPTITDPNLYVHNEANESVTLRITTYDDLPGRSAEPVFTTTVSVPPDSMRAVKVVERGTVSDGAEGQFDLVVERGSQSVRFTARPICRSATTNVTVEPSGNLSYYVTYCEGNPATGVATTGTA</sequence>
<reference evidence="1 2" key="1">
    <citation type="submission" date="2016-11" db="EMBL/GenBank/DDBJ databases">
        <authorList>
            <person name="Jaros S."/>
            <person name="Januszkiewicz K."/>
            <person name="Wedrychowicz H."/>
        </authorList>
    </citation>
    <scope>NUCLEOTIDE SEQUENCE [LARGE SCALE GENOMIC DNA]</scope>
    <source>
        <strain evidence="1 2">DSM 9297</strain>
    </source>
</reference>
<protein>
    <recommendedName>
        <fullName evidence="3">Lipoprotein</fullName>
    </recommendedName>
</protein>
<evidence type="ECO:0008006" key="3">
    <source>
        <dbReference type="Google" id="ProtNLM"/>
    </source>
</evidence>
<name>A0A1M5TH55_9EURY</name>
<evidence type="ECO:0000313" key="1">
    <source>
        <dbReference type="EMBL" id="SHH50087.1"/>
    </source>
</evidence>
<dbReference type="RefSeq" id="WP_073310497.1">
    <property type="nucleotide sequence ID" value="NZ_FQWV01000008.1"/>
</dbReference>
<gene>
    <name evidence="1" type="ORF">SAMN05443636_2711</name>
</gene>
<keyword evidence="2" id="KW-1185">Reference proteome</keyword>
<proteinExistence type="predicted"/>